<dbReference type="EMBL" id="CAMXCT030006760">
    <property type="protein sequence ID" value="CAL4806919.1"/>
    <property type="molecule type" value="Genomic_DNA"/>
</dbReference>
<evidence type="ECO:0000256" key="1">
    <source>
        <dbReference type="SAM" id="MobiDB-lite"/>
    </source>
</evidence>
<organism evidence="2">
    <name type="scientific">Cladocopium goreaui</name>
    <dbReference type="NCBI Taxonomy" id="2562237"/>
    <lineage>
        <taxon>Eukaryota</taxon>
        <taxon>Sar</taxon>
        <taxon>Alveolata</taxon>
        <taxon>Dinophyceae</taxon>
        <taxon>Suessiales</taxon>
        <taxon>Symbiodiniaceae</taxon>
        <taxon>Cladocopium</taxon>
    </lineage>
</organism>
<reference evidence="2" key="1">
    <citation type="submission" date="2022-10" db="EMBL/GenBank/DDBJ databases">
        <authorList>
            <person name="Chen Y."/>
            <person name="Dougan E. K."/>
            <person name="Chan C."/>
            <person name="Rhodes N."/>
            <person name="Thang M."/>
        </authorList>
    </citation>
    <scope>NUCLEOTIDE SEQUENCE</scope>
</reference>
<comment type="caution">
    <text evidence="2">The sequence shown here is derived from an EMBL/GenBank/DDBJ whole genome shotgun (WGS) entry which is preliminary data.</text>
</comment>
<keyword evidence="4" id="KW-1185">Reference proteome</keyword>
<protein>
    <submittedName>
        <fullName evidence="2">Uncharacterized protein</fullName>
    </submittedName>
</protein>
<feature type="region of interest" description="Disordered" evidence="1">
    <location>
        <begin position="415"/>
        <end position="435"/>
    </location>
</feature>
<dbReference type="OrthoDB" id="435982at2759"/>
<evidence type="ECO:0000313" key="2">
    <source>
        <dbReference type="EMBL" id="CAI4019607.1"/>
    </source>
</evidence>
<gene>
    <name evidence="2" type="ORF">C1SCF055_LOCUS44100</name>
</gene>
<proteinExistence type="predicted"/>
<dbReference type="EMBL" id="CAMXCT010006760">
    <property type="protein sequence ID" value="CAI4019607.1"/>
    <property type="molecule type" value="Genomic_DNA"/>
</dbReference>
<feature type="region of interest" description="Disordered" evidence="1">
    <location>
        <begin position="55"/>
        <end position="92"/>
    </location>
</feature>
<dbReference type="AlphaFoldDB" id="A0A9P1GRM9"/>
<evidence type="ECO:0000313" key="3">
    <source>
        <dbReference type="EMBL" id="CAL4806919.1"/>
    </source>
</evidence>
<sequence length="498" mass="57332">MLEQRLPPPPTWPQLHSKFGALKNGVPKYVPQDALIEAFETAQAETTARIRAGLSLPASPEAKSSTGSRSFWPGSRRRYGSEPPPSPSRRLLGMELPQPPLPPVAGELKGRLEALEMDAKRLHLQEVERIRGICAGLQDDLDMCRRSLEEKSRQEDQAQKEISRLRAEVERFRHQRNDSKEVLRLKEALSLLEQSDLEKSHRLEMEQQESLRLQAERDALDSERRSSELKERQLREKLEAEKYQELQKFEADCRRLTENLERAEEDNRHLRKALKEREKAESELRDSLTNLKGKAMSQKQQQIDQLSEENRSLKILVQELEREKGRWRGLERSQIEQLASSDQDRQTLRMKLQEALESEEELRRQVSRLQQEETKHLQAVQANQRLEKDVEHLRKALKQRRNAEKDLREAIDEQKRLRAQSVQSEESTPSPVRASFTEPMGVRRSLAAGLPGVPSLPGRAGRAVTLGDFAAEMVEVDLTSRLSSKESSLMEVDLTRDL</sequence>
<dbReference type="Proteomes" id="UP001152797">
    <property type="component" value="Unassembled WGS sequence"/>
</dbReference>
<name>A0A9P1GRM9_9DINO</name>
<accession>A0A9P1GRM9</accession>
<reference evidence="3 4" key="2">
    <citation type="submission" date="2024-05" db="EMBL/GenBank/DDBJ databases">
        <authorList>
            <person name="Chen Y."/>
            <person name="Shah S."/>
            <person name="Dougan E. K."/>
            <person name="Thang M."/>
            <person name="Chan C."/>
        </authorList>
    </citation>
    <scope>NUCLEOTIDE SEQUENCE [LARGE SCALE GENOMIC DNA]</scope>
</reference>
<feature type="compositionally biased region" description="Polar residues" evidence="1">
    <location>
        <begin position="420"/>
        <end position="430"/>
    </location>
</feature>
<evidence type="ECO:0000313" key="4">
    <source>
        <dbReference type="Proteomes" id="UP001152797"/>
    </source>
</evidence>
<dbReference type="EMBL" id="CAMXCT020006760">
    <property type="protein sequence ID" value="CAL1172982.1"/>
    <property type="molecule type" value="Genomic_DNA"/>
</dbReference>